<evidence type="ECO:0000256" key="2">
    <source>
        <dbReference type="ARBA" id="ARBA00023125"/>
    </source>
</evidence>
<keyword evidence="3" id="KW-0804">Transcription</keyword>
<keyword evidence="8" id="KW-1185">Reference proteome</keyword>
<dbReference type="Gene3D" id="1.10.357.10">
    <property type="entry name" value="Tetracycline Repressor, domain 2"/>
    <property type="match status" value="1"/>
</dbReference>
<dbReference type="PANTHER" id="PTHR30055:SF234">
    <property type="entry name" value="HTH-TYPE TRANSCRIPTIONAL REGULATOR BETI"/>
    <property type="match status" value="1"/>
</dbReference>
<dbReference type="Gene3D" id="1.10.10.60">
    <property type="entry name" value="Homeodomain-like"/>
    <property type="match status" value="1"/>
</dbReference>
<dbReference type="EMBL" id="FOBF01000003">
    <property type="protein sequence ID" value="SEK90812.1"/>
    <property type="molecule type" value="Genomic_DNA"/>
</dbReference>
<keyword evidence="2 4" id="KW-0238">DNA-binding</keyword>
<feature type="compositionally biased region" description="Low complexity" evidence="5">
    <location>
        <begin position="245"/>
        <end position="278"/>
    </location>
</feature>
<dbReference type="GO" id="GO:0000976">
    <property type="term" value="F:transcription cis-regulatory region binding"/>
    <property type="evidence" value="ECO:0007669"/>
    <property type="project" value="TreeGrafter"/>
</dbReference>
<dbReference type="Pfam" id="PF00440">
    <property type="entry name" value="TetR_N"/>
    <property type="match status" value="1"/>
</dbReference>
<dbReference type="FunFam" id="1.10.10.60:FF:000141">
    <property type="entry name" value="TetR family transcriptional regulator"/>
    <property type="match status" value="1"/>
</dbReference>
<evidence type="ECO:0000256" key="3">
    <source>
        <dbReference type="ARBA" id="ARBA00023163"/>
    </source>
</evidence>
<protein>
    <submittedName>
        <fullName evidence="7">Transcriptional regulator, TetR family</fullName>
    </submittedName>
</protein>
<dbReference type="GO" id="GO:0045892">
    <property type="term" value="P:negative regulation of DNA-templated transcription"/>
    <property type="evidence" value="ECO:0007669"/>
    <property type="project" value="UniProtKB-ARBA"/>
</dbReference>
<dbReference type="SUPFAM" id="SSF48498">
    <property type="entry name" value="Tetracyclin repressor-like, C-terminal domain"/>
    <property type="match status" value="1"/>
</dbReference>
<organism evidence="7 8">
    <name type="scientific">Nonomuraea pusilla</name>
    <dbReference type="NCBI Taxonomy" id="46177"/>
    <lineage>
        <taxon>Bacteria</taxon>
        <taxon>Bacillati</taxon>
        <taxon>Actinomycetota</taxon>
        <taxon>Actinomycetes</taxon>
        <taxon>Streptosporangiales</taxon>
        <taxon>Streptosporangiaceae</taxon>
        <taxon>Nonomuraea</taxon>
    </lineage>
</organism>
<dbReference type="RefSeq" id="WP_218153906.1">
    <property type="nucleotide sequence ID" value="NZ_FOBF01000003.1"/>
</dbReference>
<dbReference type="PRINTS" id="PR00455">
    <property type="entry name" value="HTHTETR"/>
</dbReference>
<feature type="compositionally biased region" description="Pro residues" evidence="5">
    <location>
        <begin position="231"/>
        <end position="244"/>
    </location>
</feature>
<evidence type="ECO:0000256" key="1">
    <source>
        <dbReference type="ARBA" id="ARBA00023015"/>
    </source>
</evidence>
<evidence type="ECO:0000313" key="7">
    <source>
        <dbReference type="EMBL" id="SEK90812.1"/>
    </source>
</evidence>
<feature type="region of interest" description="Disordered" evidence="5">
    <location>
        <begin position="201"/>
        <end position="361"/>
    </location>
</feature>
<reference evidence="7 8" key="1">
    <citation type="submission" date="2016-10" db="EMBL/GenBank/DDBJ databases">
        <authorList>
            <person name="de Groot N.N."/>
        </authorList>
    </citation>
    <scope>NUCLEOTIDE SEQUENCE [LARGE SCALE GENOMIC DNA]</scope>
    <source>
        <strain evidence="7 8">DSM 43357</strain>
    </source>
</reference>
<feature type="compositionally biased region" description="Pro residues" evidence="5">
    <location>
        <begin position="279"/>
        <end position="292"/>
    </location>
</feature>
<gene>
    <name evidence="7" type="ORF">SAMN05660976_01379</name>
</gene>
<dbReference type="AlphaFoldDB" id="A0A1H7KVP3"/>
<evidence type="ECO:0000313" key="8">
    <source>
        <dbReference type="Proteomes" id="UP000198953"/>
    </source>
</evidence>
<dbReference type="InterPro" id="IPR009057">
    <property type="entry name" value="Homeodomain-like_sf"/>
</dbReference>
<dbReference type="STRING" id="46177.SAMN05660976_01379"/>
<dbReference type="PROSITE" id="PS50977">
    <property type="entry name" value="HTH_TETR_2"/>
    <property type="match status" value="1"/>
</dbReference>
<accession>A0A1H7KVP3</accession>
<sequence>MIVKGGRGRRTRAALVGAGREAFEERGYDAVRVDDVCRRAGVSHGTFYTYFGSKEELFGEVAAAVVGEMFAASVVGPAAPDDPYARIEAANRLYLRAWAANSRLVRMLEHAATADERFGTLLLELREVFVRRGADGLRRLQEQGLADPALDPRLTAVMLGGMVEHFAHVWLDLGERADERTAVDHLTRLWARAIGLPLPTPESAHSHASETSSHAVSPDADRPLSPDAGPLLPPAPGSALPPAPGSALRPAPGSALSSAPAPEADRPLAPAPDASQPPALAPAPDAPRPPALAPGVTPASAPVHGAGGAFPAVPSAVGPPGGCGRTGPGAPGGAGGAGSLGGRQDGRKLTSASGAWTKEGQ</sequence>
<feature type="DNA-binding region" description="H-T-H motif" evidence="4">
    <location>
        <begin position="32"/>
        <end position="51"/>
    </location>
</feature>
<feature type="domain" description="HTH tetR-type" evidence="6">
    <location>
        <begin position="9"/>
        <end position="69"/>
    </location>
</feature>
<evidence type="ECO:0000256" key="4">
    <source>
        <dbReference type="PROSITE-ProRule" id="PRU00335"/>
    </source>
</evidence>
<dbReference type="Proteomes" id="UP000198953">
    <property type="component" value="Unassembled WGS sequence"/>
</dbReference>
<evidence type="ECO:0000259" key="6">
    <source>
        <dbReference type="PROSITE" id="PS50977"/>
    </source>
</evidence>
<dbReference type="InterPro" id="IPR036271">
    <property type="entry name" value="Tet_transcr_reg_TetR-rel_C_sf"/>
</dbReference>
<feature type="compositionally biased region" description="Low complexity" evidence="5">
    <location>
        <begin position="209"/>
        <end position="218"/>
    </location>
</feature>
<keyword evidence="1" id="KW-0805">Transcription regulation</keyword>
<evidence type="ECO:0000256" key="5">
    <source>
        <dbReference type="SAM" id="MobiDB-lite"/>
    </source>
</evidence>
<proteinExistence type="predicted"/>
<feature type="compositionally biased region" description="Low complexity" evidence="5">
    <location>
        <begin position="309"/>
        <end position="318"/>
    </location>
</feature>
<dbReference type="SUPFAM" id="SSF46689">
    <property type="entry name" value="Homeodomain-like"/>
    <property type="match status" value="1"/>
</dbReference>
<dbReference type="PANTHER" id="PTHR30055">
    <property type="entry name" value="HTH-TYPE TRANSCRIPTIONAL REGULATOR RUTR"/>
    <property type="match status" value="1"/>
</dbReference>
<feature type="compositionally biased region" description="Gly residues" evidence="5">
    <location>
        <begin position="319"/>
        <end position="343"/>
    </location>
</feature>
<dbReference type="GO" id="GO:0003700">
    <property type="term" value="F:DNA-binding transcription factor activity"/>
    <property type="evidence" value="ECO:0007669"/>
    <property type="project" value="TreeGrafter"/>
</dbReference>
<name>A0A1H7KVP3_9ACTN</name>
<dbReference type="InterPro" id="IPR050109">
    <property type="entry name" value="HTH-type_TetR-like_transc_reg"/>
</dbReference>
<dbReference type="InterPro" id="IPR001647">
    <property type="entry name" value="HTH_TetR"/>
</dbReference>